<evidence type="ECO:0000256" key="1">
    <source>
        <dbReference type="SAM" id="Coils"/>
    </source>
</evidence>
<reference evidence="4" key="1">
    <citation type="journal article" date="2019" name="Int. J. Syst. Evol. Microbiol.">
        <title>The Global Catalogue of Microorganisms (GCM) 10K type strain sequencing project: providing services to taxonomists for standard genome sequencing and annotation.</title>
        <authorList>
            <consortium name="The Broad Institute Genomics Platform"/>
            <consortium name="The Broad Institute Genome Sequencing Center for Infectious Disease"/>
            <person name="Wu L."/>
            <person name="Ma J."/>
        </authorList>
    </citation>
    <scope>NUCLEOTIDE SEQUENCE [LARGE SCALE GENOMIC DNA]</scope>
    <source>
        <strain evidence="4">CGMCC 1.15353</strain>
    </source>
</reference>
<feature type="chain" id="PRO_5047324771" description="DUF1002 domain-containing protein" evidence="2">
    <location>
        <begin position="22"/>
        <end position="306"/>
    </location>
</feature>
<gene>
    <name evidence="3" type="ORF">GCM10011389_19150</name>
</gene>
<organism evidence="3 4">
    <name type="scientific">Pontibacillus salipaludis</name>
    <dbReference type="NCBI Taxonomy" id="1697394"/>
    <lineage>
        <taxon>Bacteria</taxon>
        <taxon>Bacillati</taxon>
        <taxon>Bacillota</taxon>
        <taxon>Bacilli</taxon>
        <taxon>Bacillales</taxon>
        <taxon>Bacillaceae</taxon>
        <taxon>Pontibacillus</taxon>
    </lineage>
</organism>
<dbReference type="Proteomes" id="UP000642571">
    <property type="component" value="Unassembled WGS sequence"/>
</dbReference>
<keyword evidence="2" id="KW-0732">Signal</keyword>
<evidence type="ECO:0000313" key="3">
    <source>
        <dbReference type="EMBL" id="GGD11820.1"/>
    </source>
</evidence>
<protein>
    <recommendedName>
        <fullName evidence="5">DUF1002 domain-containing protein</fullName>
    </recommendedName>
</protein>
<feature type="coiled-coil region" evidence="1">
    <location>
        <begin position="238"/>
        <end position="272"/>
    </location>
</feature>
<accession>A0ABQ1Q3P9</accession>
<comment type="caution">
    <text evidence="3">The sequence shown here is derived from an EMBL/GenBank/DDBJ whole genome shotgun (WGS) entry which is preliminary data.</text>
</comment>
<dbReference type="RefSeq" id="WP_188653170.1">
    <property type="nucleotide sequence ID" value="NZ_BMIN01000007.1"/>
</dbReference>
<feature type="signal peptide" evidence="2">
    <location>
        <begin position="1"/>
        <end position="21"/>
    </location>
</feature>
<dbReference type="EMBL" id="BMIN01000007">
    <property type="protein sequence ID" value="GGD11820.1"/>
    <property type="molecule type" value="Genomic_DNA"/>
</dbReference>
<proteinExistence type="predicted"/>
<evidence type="ECO:0000313" key="4">
    <source>
        <dbReference type="Proteomes" id="UP000642571"/>
    </source>
</evidence>
<sequence length="306" mass="33540">MKRLLSFVAAMLLLSVSLTQAVSASTSGGEGINEKLGVPIVVYGETLTDAQEEEVRNQLDVENQDTVDEYSVNGQDIANYIGGNPNSRMYSSVKITPEEEGTGVTVNLITPDNITQVTKEMYKNALLTAGVSDATVDVASPVKVSGHSALTGIYKAYDEKGVKLDSDRMKVASEELDVATKLAEESGMSKEEVSQLISQIKKEIAEQNPATREEVERIVQNQLDSLNINLSPEDVELLTNLFDQIRSLNINFDELQKQLEDITASAKELLNDEGFWNSVQNFFEKILNAISDLISSLINGIRNIFA</sequence>
<dbReference type="Pfam" id="PF06207">
    <property type="entry name" value="DUF1002"/>
    <property type="match status" value="1"/>
</dbReference>
<dbReference type="InterPro" id="IPR009343">
    <property type="entry name" value="DUF1002"/>
</dbReference>
<evidence type="ECO:0000256" key="2">
    <source>
        <dbReference type="SAM" id="SignalP"/>
    </source>
</evidence>
<keyword evidence="1" id="KW-0175">Coiled coil</keyword>
<name>A0ABQ1Q3P9_9BACI</name>
<keyword evidence="4" id="KW-1185">Reference proteome</keyword>
<evidence type="ECO:0008006" key="5">
    <source>
        <dbReference type="Google" id="ProtNLM"/>
    </source>
</evidence>